<evidence type="ECO:0000313" key="1">
    <source>
        <dbReference type="EMBL" id="MCQ1529410.1"/>
    </source>
</evidence>
<comment type="caution">
    <text evidence="1">The sequence shown here is derived from an EMBL/GenBank/DDBJ whole genome shotgun (WGS) entry which is preliminary data.</text>
</comment>
<protein>
    <submittedName>
        <fullName evidence="1">Uncharacterized protein</fullName>
    </submittedName>
</protein>
<keyword evidence="2" id="KW-1185">Reference proteome</keyword>
<evidence type="ECO:0000313" key="2">
    <source>
        <dbReference type="Proteomes" id="UP001651880"/>
    </source>
</evidence>
<gene>
    <name evidence="1" type="ORF">LJD61_07565</name>
</gene>
<dbReference type="EMBL" id="JAJEKE010000005">
    <property type="protein sequence ID" value="MCQ1529410.1"/>
    <property type="molecule type" value="Genomic_DNA"/>
</dbReference>
<name>A0ABT1NDS2_9FIRM</name>
<dbReference type="RefSeq" id="WP_255226930.1">
    <property type="nucleotide sequence ID" value="NZ_JAJEKE010000005.1"/>
</dbReference>
<organism evidence="1 2">
    <name type="scientific">Lutispora saccharofermentans</name>
    <dbReference type="NCBI Taxonomy" id="3024236"/>
    <lineage>
        <taxon>Bacteria</taxon>
        <taxon>Bacillati</taxon>
        <taxon>Bacillota</taxon>
        <taxon>Clostridia</taxon>
        <taxon>Lutisporales</taxon>
        <taxon>Lutisporaceae</taxon>
        <taxon>Lutispora</taxon>
    </lineage>
</organism>
<accession>A0ABT1NDS2</accession>
<reference evidence="1 2" key="1">
    <citation type="submission" date="2021-10" db="EMBL/GenBank/DDBJ databases">
        <title>Lutispora strain m25 sp. nov., a thermophilic, non-spore-forming bacterium isolated from a lab-scale methanogenic bioreactor digesting anaerobic sludge.</title>
        <authorList>
            <person name="El Houari A."/>
            <person name="Mcdonald J."/>
        </authorList>
    </citation>
    <scope>NUCLEOTIDE SEQUENCE [LARGE SCALE GENOMIC DNA]</scope>
    <source>
        <strain evidence="2">m25</strain>
    </source>
</reference>
<sequence>MVFDTNISASLRCKKCGRFFLGDMSFFEMKNAGGSCIRCECGEVLMTVKSHDSKTFHVYIPCLICDKEHSFVFTWKSMPWEKVKILNCPSSSCDIAFIGGRAPIRSLTAKRKKDMQELIKLLSSS</sequence>
<proteinExistence type="predicted"/>
<dbReference type="Proteomes" id="UP001651880">
    <property type="component" value="Unassembled WGS sequence"/>
</dbReference>